<protein>
    <recommendedName>
        <fullName evidence="1">Reverse transcriptase zinc-binding domain-containing protein</fullName>
    </recommendedName>
</protein>
<evidence type="ECO:0000313" key="2">
    <source>
        <dbReference type="Proteomes" id="UP000813463"/>
    </source>
</evidence>
<evidence type="ECO:0000313" key="3">
    <source>
        <dbReference type="RefSeq" id="XP_056692216.1"/>
    </source>
</evidence>
<dbReference type="PANTHER" id="PTHR33116">
    <property type="entry name" value="REVERSE TRANSCRIPTASE ZINC-BINDING DOMAIN-CONTAINING PROTEIN-RELATED-RELATED"/>
    <property type="match status" value="1"/>
</dbReference>
<dbReference type="GeneID" id="110787916"/>
<gene>
    <name evidence="3" type="primary">LOC110787916</name>
</gene>
<dbReference type="Proteomes" id="UP000813463">
    <property type="component" value="Chromosome 2"/>
</dbReference>
<reference evidence="2" key="1">
    <citation type="journal article" date="2021" name="Nat. Commun.">
        <title>Genomic analyses provide insights into spinach domestication and the genetic basis of agronomic traits.</title>
        <authorList>
            <person name="Cai X."/>
            <person name="Sun X."/>
            <person name="Xu C."/>
            <person name="Sun H."/>
            <person name="Wang X."/>
            <person name="Ge C."/>
            <person name="Zhang Z."/>
            <person name="Wang Q."/>
            <person name="Fei Z."/>
            <person name="Jiao C."/>
            <person name="Wang Q."/>
        </authorList>
    </citation>
    <scope>NUCLEOTIDE SEQUENCE [LARGE SCALE GENOMIC DNA]</scope>
    <source>
        <strain evidence="2">cv. Varoflay</strain>
    </source>
</reference>
<name>A0ABM3R9C5_SPIOL</name>
<dbReference type="PANTHER" id="PTHR33116:SF84">
    <property type="entry name" value="RNA-DIRECTED DNA POLYMERASE"/>
    <property type="match status" value="1"/>
</dbReference>
<dbReference type="RefSeq" id="XP_056692216.1">
    <property type="nucleotide sequence ID" value="XM_056836238.1"/>
</dbReference>
<evidence type="ECO:0000259" key="1">
    <source>
        <dbReference type="Pfam" id="PF13966"/>
    </source>
</evidence>
<keyword evidence="2" id="KW-1185">Reference proteome</keyword>
<proteinExistence type="predicted"/>
<dbReference type="InterPro" id="IPR026960">
    <property type="entry name" value="RVT-Znf"/>
</dbReference>
<organism evidence="2 3">
    <name type="scientific">Spinacia oleracea</name>
    <name type="common">Spinach</name>
    <dbReference type="NCBI Taxonomy" id="3562"/>
    <lineage>
        <taxon>Eukaryota</taxon>
        <taxon>Viridiplantae</taxon>
        <taxon>Streptophyta</taxon>
        <taxon>Embryophyta</taxon>
        <taxon>Tracheophyta</taxon>
        <taxon>Spermatophyta</taxon>
        <taxon>Magnoliopsida</taxon>
        <taxon>eudicotyledons</taxon>
        <taxon>Gunneridae</taxon>
        <taxon>Pentapetalae</taxon>
        <taxon>Caryophyllales</taxon>
        <taxon>Chenopodiaceae</taxon>
        <taxon>Chenopodioideae</taxon>
        <taxon>Anserineae</taxon>
        <taxon>Spinacia</taxon>
    </lineage>
</organism>
<feature type="domain" description="Reverse transcriptase zinc-binding" evidence="1">
    <location>
        <begin position="129"/>
        <end position="210"/>
    </location>
</feature>
<accession>A0ABM3R9C5</accession>
<dbReference type="Pfam" id="PF13966">
    <property type="entry name" value="zf-RVT"/>
    <property type="match status" value="1"/>
</dbReference>
<sequence>MIGNVNSVLMNICVYWGQIFLLPKRITQKITAICRSFLWFGTYDESRPGSVVWDHLCNHKDQGGLGFRNISLWNQAAVGKLAWAISQKQDNLWFTPTLAASSAIRYICKVKNSITEALASTQWLTDPNYSIKNIYGGLCTQQPKVHWHRFVWNRFSVPKHRFTLWLALLDRLKTRARLFKIGVGDDPSCAICGSVVETCSHLFFECTFSTDCLQLVLNWLGYTVTKTNLTQVFMWVRRYRKKEFRRKVIFTALAGLVYQIWKARNDAVWNHHVPTKQFILKTIQFDTRHRIQNLLGKTVSRIDHDWFRAL</sequence>
<reference evidence="3" key="2">
    <citation type="submission" date="2025-08" db="UniProtKB">
        <authorList>
            <consortium name="RefSeq"/>
        </authorList>
    </citation>
    <scope>IDENTIFICATION</scope>
    <source>
        <tissue evidence="3">Leaf</tissue>
    </source>
</reference>